<organism evidence="4 5">
    <name type="scientific">Candidatus Terrybacteria bacterium RIFCSPHIGHO2_02_41_19</name>
    <dbReference type="NCBI Taxonomy" id="1802364"/>
    <lineage>
        <taxon>Bacteria</taxon>
        <taxon>Candidatus Terryibacteriota</taxon>
    </lineage>
</organism>
<evidence type="ECO:0000313" key="4">
    <source>
        <dbReference type="EMBL" id="OHA49404.1"/>
    </source>
</evidence>
<reference evidence="4 5" key="1">
    <citation type="journal article" date="2016" name="Nat. Commun.">
        <title>Thousands of microbial genomes shed light on interconnected biogeochemical processes in an aquifer system.</title>
        <authorList>
            <person name="Anantharaman K."/>
            <person name="Brown C.T."/>
            <person name="Hug L.A."/>
            <person name="Sharon I."/>
            <person name="Castelle C.J."/>
            <person name="Probst A.J."/>
            <person name="Thomas B.C."/>
            <person name="Singh A."/>
            <person name="Wilkins M.J."/>
            <person name="Karaoz U."/>
            <person name="Brodie E.L."/>
            <person name="Williams K.H."/>
            <person name="Hubbard S.S."/>
            <person name="Banfield J.F."/>
        </authorList>
    </citation>
    <scope>NUCLEOTIDE SEQUENCE [LARGE SCALE GENOMIC DNA]</scope>
</reference>
<proteinExistence type="predicted"/>
<keyword evidence="2" id="KW-0472">Membrane</keyword>
<dbReference type="Proteomes" id="UP000178646">
    <property type="component" value="Unassembled WGS sequence"/>
</dbReference>
<evidence type="ECO:0000313" key="5">
    <source>
        <dbReference type="Proteomes" id="UP000178646"/>
    </source>
</evidence>
<dbReference type="EMBL" id="MHSU01000033">
    <property type="protein sequence ID" value="OHA49404.1"/>
    <property type="molecule type" value="Genomic_DNA"/>
</dbReference>
<evidence type="ECO:0000256" key="2">
    <source>
        <dbReference type="SAM" id="Phobius"/>
    </source>
</evidence>
<dbReference type="Gene3D" id="3.40.50.2000">
    <property type="entry name" value="Glycogen Phosphorylase B"/>
    <property type="match status" value="2"/>
</dbReference>
<dbReference type="PANTHER" id="PTHR46401:SF2">
    <property type="entry name" value="GLYCOSYLTRANSFERASE WBBK-RELATED"/>
    <property type="match status" value="1"/>
</dbReference>
<evidence type="ECO:0000259" key="3">
    <source>
        <dbReference type="Pfam" id="PF00534"/>
    </source>
</evidence>
<keyword evidence="2" id="KW-1133">Transmembrane helix</keyword>
<sequence length="369" mass="42009">MKLSYIADIRLPTEKAHGAQIMKTCEAFSLNGIDTELIVPWRFNHIKENPFTYYNIRGNFKITKIPSLDLVRLGRIGFLAHSLSFSLSVFFYLFFKKTHIIYSRDELPVFCLCFFKKRVFWEAHINRYNFFIKRLFIKCGGIVTITEGLKNFYINKGAKPSKIIVAPDGIDLADFLNKFDKVSVRKELGLPLDKKIALYVGRLDGWKGAETLLAASRLLPQHIQVVLIGGEPREVSRLKKEYQQAIFLGFLPYRELAKNQTAADVLILPNSGKNEVSANFTSPLKLFAYMASGLPIVASDLLSIKEILNNDNAFFFESDNPKSLAEAINMVLRDNELSDKISKQASLDVEKYTWAKRAEKITGFIKSIE</sequence>
<keyword evidence="1" id="KW-0808">Transferase</keyword>
<keyword evidence="2" id="KW-0812">Transmembrane</keyword>
<accession>A0A1G2PM42</accession>
<gene>
    <name evidence="4" type="ORF">A2W59_02535</name>
</gene>
<name>A0A1G2PM42_9BACT</name>
<feature type="transmembrane region" description="Helical" evidence="2">
    <location>
        <begin position="76"/>
        <end position="95"/>
    </location>
</feature>
<feature type="domain" description="Glycosyl transferase family 1" evidence="3">
    <location>
        <begin position="184"/>
        <end position="345"/>
    </location>
</feature>
<dbReference type="SUPFAM" id="SSF53756">
    <property type="entry name" value="UDP-Glycosyltransferase/glycogen phosphorylase"/>
    <property type="match status" value="1"/>
</dbReference>
<dbReference type="GO" id="GO:0009103">
    <property type="term" value="P:lipopolysaccharide biosynthetic process"/>
    <property type="evidence" value="ECO:0007669"/>
    <property type="project" value="TreeGrafter"/>
</dbReference>
<dbReference type="InterPro" id="IPR001296">
    <property type="entry name" value="Glyco_trans_1"/>
</dbReference>
<dbReference type="PANTHER" id="PTHR46401">
    <property type="entry name" value="GLYCOSYLTRANSFERASE WBBK-RELATED"/>
    <property type="match status" value="1"/>
</dbReference>
<dbReference type="GO" id="GO:0016757">
    <property type="term" value="F:glycosyltransferase activity"/>
    <property type="evidence" value="ECO:0007669"/>
    <property type="project" value="InterPro"/>
</dbReference>
<dbReference type="AlphaFoldDB" id="A0A1G2PM42"/>
<dbReference type="CDD" id="cd03794">
    <property type="entry name" value="GT4_WbuB-like"/>
    <property type="match status" value="1"/>
</dbReference>
<evidence type="ECO:0000256" key="1">
    <source>
        <dbReference type="ARBA" id="ARBA00022679"/>
    </source>
</evidence>
<protein>
    <recommendedName>
        <fullName evidence="3">Glycosyl transferase family 1 domain-containing protein</fullName>
    </recommendedName>
</protein>
<dbReference type="Pfam" id="PF00534">
    <property type="entry name" value="Glycos_transf_1"/>
    <property type="match status" value="1"/>
</dbReference>
<comment type="caution">
    <text evidence="4">The sequence shown here is derived from an EMBL/GenBank/DDBJ whole genome shotgun (WGS) entry which is preliminary data.</text>
</comment>